<keyword evidence="2" id="KW-1133">Transmembrane helix</keyword>
<evidence type="ECO:0000313" key="3">
    <source>
        <dbReference type="EMBL" id="OQR96935.1"/>
    </source>
</evidence>
<proteinExistence type="predicted"/>
<keyword evidence="2" id="KW-0472">Membrane</keyword>
<dbReference type="PANTHER" id="PTHR24373:SF370">
    <property type="entry name" value="FISH-LIPS, ISOFORM E"/>
    <property type="match status" value="1"/>
</dbReference>
<name>A0A1V9ZG23_ACHHY</name>
<comment type="caution">
    <text evidence="3">The sequence shown here is derived from an EMBL/GenBank/DDBJ whole genome shotgun (WGS) entry which is preliminary data.</text>
</comment>
<dbReference type="EMBL" id="JNBR01000124">
    <property type="protein sequence ID" value="OQR96935.1"/>
    <property type="molecule type" value="Genomic_DNA"/>
</dbReference>
<keyword evidence="2" id="KW-0812">Transmembrane</keyword>
<organism evidence="3 4">
    <name type="scientific">Achlya hypogyna</name>
    <name type="common">Oomycete</name>
    <name type="synonym">Protoachlya hypogyna</name>
    <dbReference type="NCBI Taxonomy" id="1202772"/>
    <lineage>
        <taxon>Eukaryota</taxon>
        <taxon>Sar</taxon>
        <taxon>Stramenopiles</taxon>
        <taxon>Oomycota</taxon>
        <taxon>Saprolegniomycetes</taxon>
        <taxon>Saprolegniales</taxon>
        <taxon>Achlyaceae</taxon>
        <taxon>Achlya</taxon>
    </lineage>
</organism>
<dbReference type="PROSITE" id="PS51450">
    <property type="entry name" value="LRR"/>
    <property type="match status" value="1"/>
</dbReference>
<protein>
    <submittedName>
        <fullName evidence="3">Uncharacterized protein</fullName>
    </submittedName>
</protein>
<dbReference type="GO" id="GO:0005615">
    <property type="term" value="C:extracellular space"/>
    <property type="evidence" value="ECO:0007669"/>
    <property type="project" value="TreeGrafter"/>
</dbReference>
<accession>A0A1V9ZG23</accession>
<sequence length="430" mass="46456">MATTLLASASETALPAYVYAERSPTCARDFVPTATTLTVNCPFSCSLEPPAAMESPDMLVRLMNMFYCIYTTDGRVLNAHNETVNRTIALSKLVNGAYSTPRIAILRDVPPNVLSLNNLGIEKLGSNLTDAAPSADGTTADAVMIYMSLANNSIASVDKADFPVNLRTLILDGNRLEHLQSISAPRLSHLSLSRNPTLPPSFLSTPLALPKVKRLDLESMQWSELPRATVFPSSLLDMYYCTSLPGQERADGAAVVRLAQKPPLAVAAAPPAPLTRRRNAQHNQLSAVYANFSSALEVLCLAGNNVTAFYATNDQFERLKALPQRAAIGAEVTDVCSEASPLLTTRTTNATCVGHLSTRLLWGTYPVCIVDDSFDAFAQPSHGSTSTTLIAVSIALAVVALAILGLCLRRWRRRHQQPAQKWYAARGVRT</sequence>
<dbReference type="Proteomes" id="UP000243579">
    <property type="component" value="Unassembled WGS sequence"/>
</dbReference>
<dbReference type="OrthoDB" id="4062651at2759"/>
<evidence type="ECO:0000256" key="2">
    <source>
        <dbReference type="SAM" id="Phobius"/>
    </source>
</evidence>
<dbReference type="PANTHER" id="PTHR24373">
    <property type="entry name" value="SLIT RELATED LEUCINE-RICH REPEAT NEURONAL PROTEIN"/>
    <property type="match status" value="1"/>
</dbReference>
<dbReference type="InterPro" id="IPR032675">
    <property type="entry name" value="LRR_dom_sf"/>
</dbReference>
<dbReference type="Gene3D" id="3.80.10.10">
    <property type="entry name" value="Ribonuclease Inhibitor"/>
    <property type="match status" value="1"/>
</dbReference>
<keyword evidence="1" id="KW-0732">Signal</keyword>
<dbReference type="InterPro" id="IPR001611">
    <property type="entry name" value="Leu-rich_rpt"/>
</dbReference>
<dbReference type="InterPro" id="IPR050328">
    <property type="entry name" value="Dev_Immune_Receptor"/>
</dbReference>
<evidence type="ECO:0000313" key="4">
    <source>
        <dbReference type="Proteomes" id="UP000243579"/>
    </source>
</evidence>
<feature type="transmembrane region" description="Helical" evidence="2">
    <location>
        <begin position="389"/>
        <end position="408"/>
    </location>
</feature>
<dbReference type="AlphaFoldDB" id="A0A1V9ZG23"/>
<evidence type="ECO:0000256" key="1">
    <source>
        <dbReference type="ARBA" id="ARBA00022729"/>
    </source>
</evidence>
<keyword evidence="4" id="KW-1185">Reference proteome</keyword>
<dbReference type="SUPFAM" id="SSF52058">
    <property type="entry name" value="L domain-like"/>
    <property type="match status" value="1"/>
</dbReference>
<dbReference type="GO" id="GO:0031012">
    <property type="term" value="C:extracellular matrix"/>
    <property type="evidence" value="ECO:0007669"/>
    <property type="project" value="TreeGrafter"/>
</dbReference>
<reference evidence="3 4" key="1">
    <citation type="journal article" date="2014" name="Genome Biol. Evol.">
        <title>The secreted proteins of Achlya hypogyna and Thraustotheca clavata identify the ancestral oomycete secretome and reveal gene acquisitions by horizontal gene transfer.</title>
        <authorList>
            <person name="Misner I."/>
            <person name="Blouin N."/>
            <person name="Leonard G."/>
            <person name="Richards T.A."/>
            <person name="Lane C.E."/>
        </authorList>
    </citation>
    <scope>NUCLEOTIDE SEQUENCE [LARGE SCALE GENOMIC DNA]</scope>
    <source>
        <strain evidence="3 4">ATCC 48635</strain>
    </source>
</reference>
<gene>
    <name evidence="3" type="ORF">ACHHYP_12859</name>
</gene>